<dbReference type="EMBL" id="FNOP01000007">
    <property type="protein sequence ID" value="SDW84674.1"/>
    <property type="molecule type" value="Genomic_DNA"/>
</dbReference>
<dbReference type="InterPro" id="IPR039564">
    <property type="entry name" value="Peptidase_C39-like"/>
</dbReference>
<comment type="caution">
    <text evidence="3">The sequence shown here is derived from an EMBL/GenBank/DDBJ whole genome shotgun (WGS) entry which is preliminary data.</text>
</comment>
<dbReference type="RefSeq" id="WP_012939374.1">
    <property type="nucleotide sequence ID" value="NZ_CAMEFB010000034.1"/>
</dbReference>
<organism evidence="3 4">
    <name type="scientific">Acidaminococcus fermentans</name>
    <dbReference type="NCBI Taxonomy" id="905"/>
    <lineage>
        <taxon>Bacteria</taxon>
        <taxon>Bacillati</taxon>
        <taxon>Bacillota</taxon>
        <taxon>Negativicutes</taxon>
        <taxon>Acidaminococcales</taxon>
        <taxon>Acidaminococcaceae</taxon>
        <taxon>Acidaminococcus</taxon>
    </lineage>
</organism>
<dbReference type="AlphaFoldDB" id="A0A1H2WWN3"/>
<dbReference type="GO" id="GO:0006508">
    <property type="term" value="P:proteolysis"/>
    <property type="evidence" value="ECO:0007669"/>
    <property type="project" value="UniProtKB-KW"/>
</dbReference>
<accession>A0A1H2WWN3</accession>
<reference evidence="3 4" key="1">
    <citation type="submission" date="2016-10" db="EMBL/GenBank/DDBJ databases">
        <authorList>
            <person name="Varghese N."/>
            <person name="Submissions S."/>
        </authorList>
    </citation>
    <scope>NUCLEOTIDE SEQUENCE [LARGE SCALE GENOMIC DNA]</scope>
    <source>
        <strain evidence="3 4">WCC6</strain>
    </source>
</reference>
<proteinExistence type="predicted"/>
<keyword evidence="1" id="KW-0732">Signal</keyword>
<keyword evidence="3" id="KW-0378">Hydrolase</keyword>
<dbReference type="GeneID" id="78335743"/>
<keyword evidence="3" id="KW-0645">Protease</keyword>
<evidence type="ECO:0000256" key="1">
    <source>
        <dbReference type="SAM" id="SignalP"/>
    </source>
</evidence>
<name>A0A1H2WWN3_ACIFE</name>
<feature type="signal peptide" evidence="1">
    <location>
        <begin position="1"/>
        <end position="26"/>
    </location>
</feature>
<protein>
    <submittedName>
        <fullName evidence="3">Papain-like cysteine protease AvrRpt2</fullName>
    </submittedName>
</protein>
<evidence type="ECO:0000313" key="3">
    <source>
        <dbReference type="EMBL" id="SDW84674.1"/>
    </source>
</evidence>
<evidence type="ECO:0000313" key="4">
    <source>
        <dbReference type="Proteomes" id="UP000182379"/>
    </source>
</evidence>
<dbReference type="GO" id="GO:0008233">
    <property type="term" value="F:peptidase activity"/>
    <property type="evidence" value="ECO:0007669"/>
    <property type="project" value="UniProtKB-KW"/>
</dbReference>
<dbReference type="Proteomes" id="UP000182379">
    <property type="component" value="Unassembled WGS sequence"/>
</dbReference>
<feature type="domain" description="Peptidase C39-like" evidence="2">
    <location>
        <begin position="87"/>
        <end position="222"/>
    </location>
</feature>
<dbReference type="Pfam" id="PF13529">
    <property type="entry name" value="Peptidase_C39_2"/>
    <property type="match status" value="1"/>
</dbReference>
<gene>
    <name evidence="3" type="ORF">SAMN05216495_10730</name>
</gene>
<evidence type="ECO:0000259" key="2">
    <source>
        <dbReference type="Pfam" id="PF13529"/>
    </source>
</evidence>
<sequence length="271" mass="30283">MKMTTRLFSALLTGILAAGFSLPVWAAPGRNFSDDMKFQEPAKITQDQGAASIERKLDHKKSIYYAHPDFYHMHSKGSLTLLPAFKTIQQSSEWSCGPAAALMVLRWYDRQKDWTEQKLADLRHPLKDVDVPGFPDGYPGTTLEQMKDIFQKVGGFDLVTTEDYAKAGKTFGPEDIKATLKAGKPILAGWIDWGGHWQVIIGYDDMGTADTQDDVLIVADPYDTTDHNQDGYGIYPAARFFSTFDMYGQFPEKEGGNHNLFLIASPAKVKM</sequence>
<dbReference type="OMA" id="EYTCGPA"/>
<feature type="chain" id="PRO_5032869060" evidence="1">
    <location>
        <begin position="27"/>
        <end position="271"/>
    </location>
</feature>
<dbReference type="Gene3D" id="3.90.70.10">
    <property type="entry name" value="Cysteine proteinases"/>
    <property type="match status" value="1"/>
</dbReference>